<gene>
    <name evidence="1" type="ORF">RI060_23235</name>
</gene>
<name>A0ABY9UCD3_STRVL</name>
<keyword evidence="2" id="KW-1185">Reference proteome</keyword>
<protein>
    <submittedName>
        <fullName evidence="1">Uncharacterized protein</fullName>
    </submittedName>
</protein>
<organism evidence="1 2">
    <name type="scientific">Streptomyces violaceus</name>
    <name type="common">Streptomyces venezuelae</name>
    <dbReference type="NCBI Taxonomy" id="1936"/>
    <lineage>
        <taxon>Bacteria</taxon>
        <taxon>Bacillati</taxon>
        <taxon>Actinomycetota</taxon>
        <taxon>Actinomycetes</taxon>
        <taxon>Kitasatosporales</taxon>
        <taxon>Streptomycetaceae</taxon>
        <taxon>Streptomyces</taxon>
    </lineage>
</organism>
<proteinExistence type="predicted"/>
<sequence>MTSTDQVQTSTLAPGVSQVALSPGRLLDAPLLDLLAELDITLEESSITDPEFTGAAVVTRDRVVLSMRAGQPDGERDAVARALLGRVLNVPLAPLPDLYHITVV</sequence>
<evidence type="ECO:0000313" key="1">
    <source>
        <dbReference type="EMBL" id="WND20074.1"/>
    </source>
</evidence>
<accession>A0ABY9UCD3</accession>
<dbReference type="EMBL" id="CP134213">
    <property type="protein sequence ID" value="WND20074.1"/>
    <property type="molecule type" value="Genomic_DNA"/>
</dbReference>
<dbReference type="Proteomes" id="UP001249394">
    <property type="component" value="Chromosome"/>
</dbReference>
<reference evidence="1 2" key="1">
    <citation type="submission" date="2023-09" db="EMBL/GenBank/DDBJ databases">
        <title>The genome sequence of Streptomyces anthocyanicus.</title>
        <authorList>
            <person name="Mo P."/>
        </authorList>
    </citation>
    <scope>NUCLEOTIDE SEQUENCE [LARGE SCALE GENOMIC DNA]</scope>
    <source>
        <strain evidence="1 2">JCM 4387</strain>
    </source>
</reference>
<evidence type="ECO:0000313" key="2">
    <source>
        <dbReference type="Proteomes" id="UP001249394"/>
    </source>
</evidence>